<gene>
    <name evidence="3" type="ORF">RJ640_016617</name>
</gene>
<feature type="domain" description="NECAP PHear" evidence="2">
    <location>
        <begin position="191"/>
        <end position="254"/>
    </location>
</feature>
<reference evidence="3" key="1">
    <citation type="submission" date="2022-12" db="EMBL/GenBank/DDBJ databases">
        <title>Draft genome assemblies for two species of Escallonia (Escalloniales).</title>
        <authorList>
            <person name="Chanderbali A."/>
            <person name="Dervinis C."/>
            <person name="Anghel I."/>
            <person name="Soltis D."/>
            <person name="Soltis P."/>
            <person name="Zapata F."/>
        </authorList>
    </citation>
    <scope>NUCLEOTIDE SEQUENCE</scope>
    <source>
        <strain evidence="3">UCBG92.1500</strain>
        <tissue evidence="3">Leaf</tissue>
    </source>
</reference>
<evidence type="ECO:0000256" key="1">
    <source>
        <dbReference type="SAM" id="MobiDB-lite"/>
    </source>
</evidence>
<feature type="region of interest" description="Disordered" evidence="1">
    <location>
        <begin position="275"/>
        <end position="360"/>
    </location>
</feature>
<organism evidence="3 4">
    <name type="scientific">Escallonia rubra</name>
    <dbReference type="NCBI Taxonomy" id="112253"/>
    <lineage>
        <taxon>Eukaryota</taxon>
        <taxon>Viridiplantae</taxon>
        <taxon>Streptophyta</taxon>
        <taxon>Embryophyta</taxon>
        <taxon>Tracheophyta</taxon>
        <taxon>Spermatophyta</taxon>
        <taxon>Magnoliopsida</taxon>
        <taxon>eudicotyledons</taxon>
        <taxon>Gunneridae</taxon>
        <taxon>Pentapetalae</taxon>
        <taxon>asterids</taxon>
        <taxon>campanulids</taxon>
        <taxon>Escalloniales</taxon>
        <taxon>Escalloniaceae</taxon>
        <taxon>Escallonia</taxon>
    </lineage>
</organism>
<accession>A0AA88UIY4</accession>
<feature type="compositionally biased region" description="Pro residues" evidence="1">
    <location>
        <begin position="289"/>
        <end position="300"/>
    </location>
</feature>
<dbReference type="GO" id="GO:0030125">
    <property type="term" value="C:clathrin vesicle coat"/>
    <property type="evidence" value="ECO:0007669"/>
    <property type="project" value="TreeGrafter"/>
</dbReference>
<dbReference type="EMBL" id="JAVXUO010001306">
    <property type="protein sequence ID" value="KAK2983713.1"/>
    <property type="molecule type" value="Genomic_DNA"/>
</dbReference>
<evidence type="ECO:0000313" key="3">
    <source>
        <dbReference type="EMBL" id="KAK2983713.1"/>
    </source>
</evidence>
<dbReference type="InterPro" id="IPR011993">
    <property type="entry name" value="PH-like_dom_sf"/>
</dbReference>
<dbReference type="Gene3D" id="2.30.29.30">
    <property type="entry name" value="Pleckstrin-homology domain (PH domain)/Phosphotyrosine-binding domain (PTB)"/>
    <property type="match status" value="2"/>
</dbReference>
<dbReference type="InterPro" id="IPR012466">
    <property type="entry name" value="NECAP_PHear"/>
</dbReference>
<comment type="caution">
    <text evidence="3">The sequence shown here is derived from an EMBL/GenBank/DDBJ whole genome shotgun (WGS) entry which is preliminary data.</text>
</comment>
<keyword evidence="4" id="KW-1185">Reference proteome</keyword>
<evidence type="ECO:0000259" key="2">
    <source>
        <dbReference type="Pfam" id="PF07933"/>
    </source>
</evidence>
<name>A0AA88UIY4_9ASTE</name>
<protein>
    <recommendedName>
        <fullName evidence="2">NECAP PHear domain-containing protein</fullName>
    </recommendedName>
</protein>
<dbReference type="AlphaFoldDB" id="A0AA88UIY4"/>
<sequence length="360" mass="40793">MEKEHKEQTQPDDAVEEAAELVLFQASECYVYLIPPRKSAASYRADEWDINKWAWEGILKVTSKGEECIIKLEDKTTDTSFYALKRILFPHPLDVLISNAGDVQLTMDIAEEEFLWKVSQLRYKACNQRIELLDHASRWLWQWPRDLLSEFVQSGFVWSMVAVLGDVSSRGEWLMDGLHQTGKDLQEGGRLRHAFIGIGFRERPEAYDFQAALHDHMKYLNKKKAAEEMEQHYQKTSSADYSLKDGETLVLQIKNNGGRSSRSKFFEQGLNNVSLEEKGNGKEPVISIKPPPPPLSPLSPSPTSVKFPSESPSNLNLEEPSKEKSSGSAEGQSKESEPPLQNQSQQEIPDDDFGDFQTAV</sequence>
<evidence type="ECO:0000313" key="4">
    <source>
        <dbReference type="Proteomes" id="UP001187471"/>
    </source>
</evidence>
<feature type="domain" description="NECAP PHear" evidence="2">
    <location>
        <begin position="20"/>
        <end position="83"/>
    </location>
</feature>
<dbReference type="PANTHER" id="PTHR12847:SF9">
    <property type="entry name" value="NECAP-LIKE PROTEIN CG9132"/>
    <property type="match status" value="1"/>
</dbReference>
<dbReference type="PANTHER" id="PTHR12847">
    <property type="entry name" value="ATP-BINDING CASSETTE ABC TRANSPORTER-RELATED"/>
    <property type="match status" value="1"/>
</dbReference>
<dbReference type="SUPFAM" id="SSF50729">
    <property type="entry name" value="PH domain-like"/>
    <property type="match status" value="2"/>
</dbReference>
<proteinExistence type="predicted"/>
<dbReference type="Proteomes" id="UP001187471">
    <property type="component" value="Unassembled WGS sequence"/>
</dbReference>
<dbReference type="Pfam" id="PF07933">
    <property type="entry name" value="DUF1681"/>
    <property type="match status" value="2"/>
</dbReference>
<dbReference type="GO" id="GO:0006897">
    <property type="term" value="P:endocytosis"/>
    <property type="evidence" value="ECO:0007669"/>
    <property type="project" value="InterPro"/>
</dbReference>